<name>A0A916THZ8_9SPHN</name>
<comment type="caution">
    <text evidence="2">The sequence shown here is derived from an EMBL/GenBank/DDBJ whole genome shotgun (WGS) entry which is preliminary data.</text>
</comment>
<evidence type="ECO:0000313" key="2">
    <source>
        <dbReference type="EMBL" id="GGB42853.1"/>
    </source>
</evidence>
<dbReference type="InterPro" id="IPR056362">
    <property type="entry name" value="AtuA-like_ferredoxin_dom"/>
</dbReference>
<reference evidence="2" key="2">
    <citation type="submission" date="2020-09" db="EMBL/GenBank/DDBJ databases">
        <authorList>
            <person name="Sun Q."/>
            <person name="Zhou Y."/>
        </authorList>
    </citation>
    <scope>NUCLEOTIDE SEQUENCE</scope>
    <source>
        <strain evidence="2">CGMCC 1.15330</strain>
    </source>
</reference>
<dbReference type="RefSeq" id="WP_188661049.1">
    <property type="nucleotide sequence ID" value="NZ_BMIH01000007.1"/>
</dbReference>
<dbReference type="Proteomes" id="UP000623067">
    <property type="component" value="Unassembled WGS sequence"/>
</dbReference>
<dbReference type="Pfam" id="PF23544">
    <property type="entry name" value="AtuA_ferredoxin"/>
    <property type="match status" value="1"/>
</dbReference>
<organism evidence="2 3">
    <name type="scientific">Sphingomonas metalli</name>
    <dbReference type="NCBI Taxonomy" id="1779358"/>
    <lineage>
        <taxon>Bacteria</taxon>
        <taxon>Pseudomonadati</taxon>
        <taxon>Pseudomonadota</taxon>
        <taxon>Alphaproteobacteria</taxon>
        <taxon>Sphingomonadales</taxon>
        <taxon>Sphingomonadaceae</taxon>
        <taxon>Sphingomonas</taxon>
    </lineage>
</organism>
<dbReference type="EMBL" id="BMIH01000007">
    <property type="protein sequence ID" value="GGB42853.1"/>
    <property type="molecule type" value="Genomic_DNA"/>
</dbReference>
<dbReference type="PANTHER" id="PTHR47708:SF2">
    <property type="entry name" value="SI:CH73-132F6.5"/>
    <property type="match status" value="1"/>
</dbReference>
<evidence type="ECO:0000259" key="1">
    <source>
        <dbReference type="Pfam" id="PF23544"/>
    </source>
</evidence>
<evidence type="ECO:0000313" key="3">
    <source>
        <dbReference type="Proteomes" id="UP000623067"/>
    </source>
</evidence>
<dbReference type="AlphaFoldDB" id="A0A916THZ8"/>
<keyword evidence="3" id="KW-1185">Reference proteome</keyword>
<proteinExistence type="predicted"/>
<reference evidence="2" key="1">
    <citation type="journal article" date="2014" name="Int. J. Syst. Evol. Microbiol.">
        <title>Complete genome sequence of Corynebacterium casei LMG S-19264T (=DSM 44701T), isolated from a smear-ripened cheese.</title>
        <authorList>
            <consortium name="US DOE Joint Genome Institute (JGI-PGF)"/>
            <person name="Walter F."/>
            <person name="Albersmeier A."/>
            <person name="Kalinowski J."/>
            <person name="Ruckert C."/>
        </authorList>
    </citation>
    <scope>NUCLEOTIDE SEQUENCE</scope>
    <source>
        <strain evidence="2">CGMCC 1.15330</strain>
    </source>
</reference>
<dbReference type="PANTHER" id="PTHR47708">
    <property type="match status" value="1"/>
</dbReference>
<feature type="domain" description="AtuA-like ferredoxin-fold" evidence="1">
    <location>
        <begin position="1"/>
        <end position="98"/>
    </location>
</feature>
<sequence>MQLGDIAHLRTGDKGDISQVSVIAYDPADYALLLREVTVDRVLTHLATLTVRRATRYELPGLGALNFVLEGALNGGVTRSLALDAHGKSLGAQLLDLPLRGTIGDPS</sequence>
<protein>
    <recommendedName>
        <fullName evidence="1">AtuA-like ferredoxin-fold domain-containing protein</fullName>
    </recommendedName>
</protein>
<accession>A0A916THZ8</accession>
<gene>
    <name evidence="2" type="ORF">GCM10011380_35410</name>
</gene>